<feature type="non-terminal residue" evidence="2">
    <location>
        <position position="60"/>
    </location>
</feature>
<feature type="compositionally biased region" description="Low complexity" evidence="1">
    <location>
        <begin position="30"/>
        <end position="40"/>
    </location>
</feature>
<accession>A0A6J4UTH1</accession>
<evidence type="ECO:0000313" key="2">
    <source>
        <dbReference type="EMBL" id="CAA9556025.1"/>
    </source>
</evidence>
<dbReference type="AlphaFoldDB" id="A0A6J4UTH1"/>
<sequence>CEDPEPPTPYWHRDRVNSLRWPAPTPGVPRPGVAAPSRAPRVPPHACVRADRPRRNRGTD</sequence>
<reference evidence="2" key="1">
    <citation type="submission" date="2020-02" db="EMBL/GenBank/DDBJ databases">
        <authorList>
            <person name="Meier V. D."/>
        </authorList>
    </citation>
    <scope>NUCLEOTIDE SEQUENCE</scope>
    <source>
        <strain evidence="2">AVDCRST_MAG73</strain>
    </source>
</reference>
<feature type="region of interest" description="Disordered" evidence="1">
    <location>
        <begin position="1"/>
        <end position="60"/>
    </location>
</feature>
<protein>
    <submittedName>
        <fullName evidence="2">Uncharacterized protein</fullName>
    </submittedName>
</protein>
<dbReference type="EMBL" id="CADCWE010000218">
    <property type="protein sequence ID" value="CAA9556025.1"/>
    <property type="molecule type" value="Genomic_DNA"/>
</dbReference>
<evidence type="ECO:0000256" key="1">
    <source>
        <dbReference type="SAM" id="MobiDB-lite"/>
    </source>
</evidence>
<gene>
    <name evidence="2" type="ORF">AVDCRST_MAG73-3287</name>
</gene>
<feature type="compositionally biased region" description="Basic and acidic residues" evidence="1">
    <location>
        <begin position="48"/>
        <end position="60"/>
    </location>
</feature>
<feature type="non-terminal residue" evidence="2">
    <location>
        <position position="1"/>
    </location>
</feature>
<name>A0A6J4UTH1_9BACT</name>
<organism evidence="2">
    <name type="scientific">uncultured Thermomicrobiales bacterium</name>
    <dbReference type="NCBI Taxonomy" id="1645740"/>
    <lineage>
        <taxon>Bacteria</taxon>
        <taxon>Pseudomonadati</taxon>
        <taxon>Thermomicrobiota</taxon>
        <taxon>Thermomicrobia</taxon>
        <taxon>Thermomicrobiales</taxon>
        <taxon>environmental samples</taxon>
    </lineage>
</organism>
<proteinExistence type="predicted"/>